<dbReference type="KEGG" id="mbe:MBM_02858"/>
<dbReference type="InterPro" id="IPR036047">
    <property type="entry name" value="F-box-like_dom_sf"/>
</dbReference>
<sequence length="211" mass="24567">MSFPLFTLFPAEVQGLVMEQCPPNDRVCLSLTCKSLYNLSTLSKPIDLETTDMGHGPLCCSHTDSDWTSRWQHRRDCHKLSYETICRRNESIGRRIPEMKNTCRTRWASNHCECFTRRMRLHLRLKGWMPRGLGYCGECGKFTKRKRGHQGTCELISSPDRTVDWLLADCSNVNERGRSSWQTQRADLEAKFLDAYIAWRSIWEEGLEEVV</sequence>
<accession>K1X0D5</accession>
<dbReference type="InParanoid" id="K1X0D5"/>
<dbReference type="EMBL" id="JH921432">
    <property type="protein sequence ID" value="EKD18616.1"/>
    <property type="molecule type" value="Genomic_DNA"/>
</dbReference>
<feature type="domain" description="F-box" evidence="1">
    <location>
        <begin position="9"/>
        <end position="42"/>
    </location>
</feature>
<dbReference type="AlphaFoldDB" id="K1X0D5"/>
<dbReference type="SUPFAM" id="SSF81383">
    <property type="entry name" value="F-box domain"/>
    <property type="match status" value="1"/>
</dbReference>
<evidence type="ECO:0000313" key="2">
    <source>
        <dbReference type="EMBL" id="EKD18616.1"/>
    </source>
</evidence>
<gene>
    <name evidence="2" type="ORF">MBM_02858</name>
</gene>
<keyword evidence="3" id="KW-1185">Reference proteome</keyword>
<proteinExistence type="predicted"/>
<organism evidence="2 3">
    <name type="scientific">Marssonina brunnea f. sp. multigermtubi (strain MB_m1)</name>
    <name type="common">Marssonina leaf spot fungus</name>
    <dbReference type="NCBI Taxonomy" id="1072389"/>
    <lineage>
        <taxon>Eukaryota</taxon>
        <taxon>Fungi</taxon>
        <taxon>Dikarya</taxon>
        <taxon>Ascomycota</taxon>
        <taxon>Pezizomycotina</taxon>
        <taxon>Leotiomycetes</taxon>
        <taxon>Helotiales</taxon>
        <taxon>Drepanopezizaceae</taxon>
        <taxon>Drepanopeziza</taxon>
    </lineage>
</organism>
<dbReference type="Proteomes" id="UP000006753">
    <property type="component" value="Unassembled WGS sequence"/>
</dbReference>
<dbReference type="Pfam" id="PF00646">
    <property type="entry name" value="F-box"/>
    <property type="match status" value="1"/>
</dbReference>
<evidence type="ECO:0000313" key="3">
    <source>
        <dbReference type="Proteomes" id="UP000006753"/>
    </source>
</evidence>
<dbReference type="InterPro" id="IPR001810">
    <property type="entry name" value="F-box_dom"/>
</dbReference>
<protein>
    <recommendedName>
        <fullName evidence="1">F-box domain-containing protein</fullName>
    </recommendedName>
</protein>
<dbReference type="OMA" id="RWWRKWG"/>
<dbReference type="eggNOG" id="ENOG502T4M7">
    <property type="taxonomic scope" value="Eukaryota"/>
</dbReference>
<reference evidence="2 3" key="1">
    <citation type="journal article" date="2012" name="BMC Genomics">
        <title>Sequencing the genome of Marssonina brunnea reveals fungus-poplar co-evolution.</title>
        <authorList>
            <person name="Zhu S."/>
            <person name="Cao Y.-Z."/>
            <person name="Jiang C."/>
            <person name="Tan B.-Y."/>
            <person name="Wang Z."/>
            <person name="Feng S."/>
            <person name="Zhang L."/>
            <person name="Su X.-H."/>
            <person name="Brejova B."/>
            <person name="Vinar T."/>
            <person name="Xu M."/>
            <person name="Wang M.-X."/>
            <person name="Zhang S.-G."/>
            <person name="Huang M.-R."/>
            <person name="Wu R."/>
            <person name="Zhou Y."/>
        </authorList>
    </citation>
    <scope>NUCLEOTIDE SEQUENCE [LARGE SCALE GENOMIC DNA]</scope>
    <source>
        <strain evidence="2 3">MB_m1</strain>
    </source>
</reference>
<dbReference type="OrthoDB" id="3452648at2759"/>
<name>K1X0D5_MARBU</name>
<evidence type="ECO:0000259" key="1">
    <source>
        <dbReference type="Pfam" id="PF00646"/>
    </source>
</evidence>
<dbReference type="HOGENOM" id="CLU_1305102_0_0_1"/>